<feature type="short sequence motif" description="'HIGH' region" evidence="10">
    <location>
        <begin position="59"/>
        <end position="69"/>
    </location>
</feature>
<dbReference type="HAMAP" id="MF_02002">
    <property type="entry name" value="Ile_tRNA_synth_type1"/>
    <property type="match status" value="1"/>
</dbReference>
<evidence type="ECO:0000256" key="9">
    <source>
        <dbReference type="ARBA" id="ARBA00048359"/>
    </source>
</evidence>
<comment type="cofactor">
    <cofactor evidence="10">
        <name>Zn(2+)</name>
        <dbReference type="ChEBI" id="CHEBI:29105"/>
    </cofactor>
    <text evidence="10">Binds 1 zinc ion per subunit.</text>
</comment>
<comment type="function">
    <text evidence="8 10">Catalyzes the attachment of isoleucine to tRNA(Ile). As IleRS can inadvertently accommodate and process structurally similar amino acids such as valine, to avoid such errors it has two additional distinct tRNA(Ile)-dependent editing activities. One activity is designated as 'pretransfer' editing and involves the hydrolysis of activated Val-AMP. The other activity is designated 'posttransfer' editing and involves deacylation of mischarged Val-tRNA(Ile).</text>
</comment>
<dbReference type="GO" id="GO:0002161">
    <property type="term" value="F:aminoacyl-tRNA deacylase activity"/>
    <property type="evidence" value="ECO:0007669"/>
    <property type="project" value="InterPro"/>
</dbReference>
<evidence type="ECO:0000256" key="1">
    <source>
        <dbReference type="ARBA" id="ARBA00006887"/>
    </source>
</evidence>
<dbReference type="PROSITE" id="PS00178">
    <property type="entry name" value="AA_TRNA_LIGASE_I"/>
    <property type="match status" value="1"/>
</dbReference>
<comment type="catalytic activity">
    <reaction evidence="9 10">
        <text>tRNA(Ile) + L-isoleucine + ATP = L-isoleucyl-tRNA(Ile) + AMP + diphosphate</text>
        <dbReference type="Rhea" id="RHEA:11060"/>
        <dbReference type="Rhea" id="RHEA-COMP:9666"/>
        <dbReference type="Rhea" id="RHEA-COMP:9695"/>
        <dbReference type="ChEBI" id="CHEBI:30616"/>
        <dbReference type="ChEBI" id="CHEBI:33019"/>
        <dbReference type="ChEBI" id="CHEBI:58045"/>
        <dbReference type="ChEBI" id="CHEBI:78442"/>
        <dbReference type="ChEBI" id="CHEBI:78528"/>
        <dbReference type="ChEBI" id="CHEBI:456215"/>
        <dbReference type="EC" id="6.1.1.5"/>
    </reaction>
</comment>
<dbReference type="InterPro" id="IPR033708">
    <property type="entry name" value="Anticodon_Ile_BEm"/>
</dbReference>
<dbReference type="FunFam" id="3.40.50.620:FF:000042">
    <property type="entry name" value="Isoleucine--tRNA ligase"/>
    <property type="match status" value="1"/>
</dbReference>
<feature type="short sequence motif" description="'KMSKS' region" evidence="10">
    <location>
        <begin position="599"/>
        <end position="603"/>
    </location>
</feature>
<sequence length="912" mass="104677">MNDKKDQKLNLPNTSIPMKANLNVREPEMLEEWSKRKVYKNIRTKRKGKKKFILHDGPPYANGNIHLGHAVNKVLKDIIVRSKTLEGLDAPYVPGWDCHGLPIEHQVEKKIGKKRREITQSEFRDLCRDYAKDQIALQKEDFKRLGVFGDWKNRYASLDKSFEGEAINGFARIFHNGHVEKGFKPVHWCPECSSSLAEAEVEYMDKNSISIDVKFNLNTESKNKFAKSLGLDADKDISVVIWTTTPWTIPGNQAVCCNPDIDYKVLESSNEYFLVASELTEDCLERWQEHNLKELDQVYKGSELENFILLHPLYKRDTPILFGDHVTTETGTGFVHTAPAHGVDDFNVCMNKKIEIKNPISNNGCFKDDVGLFSGTHVRKVEPLVLEELAKANALLNNDKYQHSYPHCWRHKTPLVSMATPQWFISMSKSGLLEGANRAVEDVEFIPDWGKERMQIMLKDRPDWCISRQRDWGIPITLFYDSETGEPHPDQASIFDKASEAIKKEGIDSWTNLDLSIDKDGFEKSKDIFDVWFDSGITHYCVVDEIFGSNTQSDLYLEGSDQHRGWFQSSLLTSIAMKGTAPYKSVLTHGFVVDESGRKMSKSIGNVVTPQEVIKDSGADILRYWIASTDFRGEMAFSKDIFNRSIDGFRRIRNTMRFMVSNLYDYDGKFNKDDLLFLDKIILSKAYKLQEDIRDNFNNYNFHLVISKILNFCVNDLGGMYLDVIKDRLYTMKSDSLGRRSAQYAVNQILTVLIKSISPILPFTAYEFQESLNPGKGDNIFYSEFEDNDLPATSKDLQQFDFLEGLRSRVYQVIEIERQMGNIKNALDCELEITLKNEHYALADSLQNELSKFFISSSCAIKEGNEEAIVVNKSVYEKCSRCWHRCEDLNEDKVCTRCETNMFGEGEIRGFF</sequence>
<dbReference type="SUPFAM" id="SSF52374">
    <property type="entry name" value="Nucleotidylyl transferase"/>
    <property type="match status" value="1"/>
</dbReference>
<dbReference type="SUPFAM" id="SSF50677">
    <property type="entry name" value="ValRS/IleRS/LeuRS editing domain"/>
    <property type="match status" value="1"/>
</dbReference>
<evidence type="ECO:0000256" key="8">
    <source>
        <dbReference type="ARBA" id="ARBA00025217"/>
    </source>
</evidence>
<dbReference type="EC" id="6.1.1.5" evidence="10"/>
<dbReference type="InterPro" id="IPR002301">
    <property type="entry name" value="Ile-tRNA-ligase"/>
</dbReference>
<keyword evidence="3 10" id="KW-0436">Ligase</keyword>
<name>A0A520MSJ3_9GAMM</name>
<dbReference type="InterPro" id="IPR002300">
    <property type="entry name" value="aa-tRNA-synth_Ia"/>
</dbReference>
<dbReference type="InterPro" id="IPR001412">
    <property type="entry name" value="aa-tRNA-synth_I_CS"/>
</dbReference>
<organism evidence="13 14">
    <name type="scientific">SAR86 cluster bacterium</name>
    <dbReference type="NCBI Taxonomy" id="2030880"/>
    <lineage>
        <taxon>Bacteria</taxon>
        <taxon>Pseudomonadati</taxon>
        <taxon>Pseudomonadota</taxon>
        <taxon>Gammaproteobacteria</taxon>
        <taxon>SAR86 cluster</taxon>
    </lineage>
</organism>
<dbReference type="AlphaFoldDB" id="A0A520MSJ3"/>
<feature type="binding site" evidence="10">
    <location>
        <position position="602"/>
    </location>
    <ligand>
        <name>ATP</name>
        <dbReference type="ChEBI" id="CHEBI:30616"/>
    </ligand>
</feature>
<dbReference type="CDD" id="cd07960">
    <property type="entry name" value="Anticodon_Ia_Ile_BEm"/>
    <property type="match status" value="1"/>
</dbReference>
<feature type="domain" description="Methionyl/Valyl/Leucyl/Isoleucyl-tRNA synthetase anticodon-binding" evidence="12">
    <location>
        <begin position="679"/>
        <end position="832"/>
    </location>
</feature>
<evidence type="ECO:0000256" key="10">
    <source>
        <dbReference type="HAMAP-Rule" id="MF_02002"/>
    </source>
</evidence>
<keyword evidence="5 10" id="KW-0067">ATP-binding</keyword>
<evidence type="ECO:0000313" key="13">
    <source>
        <dbReference type="EMBL" id="RZO24184.1"/>
    </source>
</evidence>
<dbReference type="Gene3D" id="3.90.740.10">
    <property type="entry name" value="Valyl/Leucyl/Isoleucyl-tRNA synthetase, editing domain"/>
    <property type="match status" value="1"/>
</dbReference>
<dbReference type="InterPro" id="IPR013155">
    <property type="entry name" value="M/V/L/I-tRNA-synth_anticd-bd"/>
</dbReference>
<dbReference type="PANTHER" id="PTHR42765:SF1">
    <property type="entry name" value="ISOLEUCINE--TRNA LIGASE, MITOCHONDRIAL"/>
    <property type="match status" value="1"/>
</dbReference>
<keyword evidence="7 10" id="KW-0030">Aminoacyl-tRNA synthetase</keyword>
<dbReference type="Pfam" id="PF08264">
    <property type="entry name" value="Anticodon_1"/>
    <property type="match status" value="1"/>
</dbReference>
<gene>
    <name evidence="10" type="primary">ileS</name>
    <name evidence="13" type="ORF">EVA99_02095</name>
</gene>
<feature type="binding site" evidence="10">
    <location>
        <position position="879"/>
    </location>
    <ligand>
        <name>Zn(2+)</name>
        <dbReference type="ChEBI" id="CHEBI:29105"/>
    </ligand>
</feature>
<evidence type="ECO:0000259" key="12">
    <source>
        <dbReference type="Pfam" id="PF08264"/>
    </source>
</evidence>
<dbReference type="Gene3D" id="3.40.50.620">
    <property type="entry name" value="HUPs"/>
    <property type="match status" value="2"/>
</dbReference>
<accession>A0A520MSJ3</accession>
<dbReference type="GO" id="GO:0000049">
    <property type="term" value="F:tRNA binding"/>
    <property type="evidence" value="ECO:0007669"/>
    <property type="project" value="InterPro"/>
</dbReference>
<dbReference type="GO" id="GO:0005829">
    <property type="term" value="C:cytosol"/>
    <property type="evidence" value="ECO:0007669"/>
    <property type="project" value="TreeGrafter"/>
</dbReference>
<dbReference type="PANTHER" id="PTHR42765">
    <property type="entry name" value="SOLEUCYL-TRNA SYNTHETASE"/>
    <property type="match status" value="1"/>
</dbReference>
<comment type="subunit">
    <text evidence="10">Monomer.</text>
</comment>
<keyword evidence="10" id="KW-0479">Metal-binding</keyword>
<dbReference type="GO" id="GO:0006428">
    <property type="term" value="P:isoleucyl-tRNA aminoacylation"/>
    <property type="evidence" value="ECO:0007669"/>
    <property type="project" value="UniProtKB-UniRule"/>
</dbReference>
<reference evidence="13 14" key="1">
    <citation type="submission" date="2019-02" db="EMBL/GenBank/DDBJ databases">
        <title>Prokaryotic population dynamics and viral predation in marine succession experiment using metagenomics: the confinement effect.</title>
        <authorList>
            <person name="Haro-Moreno J.M."/>
            <person name="Rodriguez-Valera F."/>
            <person name="Lopez-Perez M."/>
        </authorList>
    </citation>
    <scope>NUCLEOTIDE SEQUENCE [LARGE SCALE GENOMIC DNA]</scope>
    <source>
        <strain evidence="13">MED-G166</strain>
    </source>
</reference>
<dbReference type="InterPro" id="IPR009080">
    <property type="entry name" value="tRNAsynth_Ia_anticodon-bd"/>
</dbReference>
<dbReference type="NCBIfam" id="TIGR00392">
    <property type="entry name" value="ileS"/>
    <property type="match status" value="1"/>
</dbReference>
<dbReference type="Proteomes" id="UP000320146">
    <property type="component" value="Unassembled WGS sequence"/>
</dbReference>
<dbReference type="GO" id="GO:0004822">
    <property type="term" value="F:isoleucine-tRNA ligase activity"/>
    <property type="evidence" value="ECO:0007669"/>
    <property type="project" value="UniProtKB-UniRule"/>
</dbReference>
<dbReference type="Pfam" id="PF00133">
    <property type="entry name" value="tRNA-synt_1"/>
    <property type="match status" value="1"/>
</dbReference>
<keyword evidence="4 10" id="KW-0547">Nucleotide-binding</keyword>
<evidence type="ECO:0000256" key="4">
    <source>
        <dbReference type="ARBA" id="ARBA00022741"/>
    </source>
</evidence>
<proteinExistence type="inferred from homology"/>
<keyword evidence="6 10" id="KW-0648">Protein biosynthesis</keyword>
<feature type="binding site" evidence="10">
    <location>
        <position position="882"/>
    </location>
    <ligand>
        <name>Zn(2+)</name>
        <dbReference type="ChEBI" id="CHEBI:29105"/>
    </ligand>
</feature>
<dbReference type="InterPro" id="IPR014729">
    <property type="entry name" value="Rossmann-like_a/b/a_fold"/>
</dbReference>
<comment type="domain">
    <text evidence="10">IleRS has two distinct active sites: one for aminoacylation and one for editing. The misactivated valine is translocated from the active site to the editing site, which sterically excludes the correctly activated isoleucine. The single editing site contains two valyl binding pockets, one specific for each substrate (Val-AMP or Val-tRNA(Ile)).</text>
</comment>
<evidence type="ECO:0000259" key="11">
    <source>
        <dbReference type="Pfam" id="PF00133"/>
    </source>
</evidence>
<comment type="similarity">
    <text evidence="1 10">Belongs to the class-I aminoacyl-tRNA synthetase family. IleS type 1 subfamily.</text>
</comment>
<dbReference type="Gene3D" id="1.10.730.20">
    <property type="match status" value="1"/>
</dbReference>
<feature type="binding site" evidence="10">
    <location>
        <position position="895"/>
    </location>
    <ligand>
        <name>Zn(2+)</name>
        <dbReference type="ChEBI" id="CHEBI:29105"/>
    </ligand>
</feature>
<dbReference type="PRINTS" id="PR00984">
    <property type="entry name" value="TRNASYNTHILE"/>
</dbReference>
<protein>
    <recommendedName>
        <fullName evidence="10">Isoleucine--tRNA ligase</fullName>
        <ecNumber evidence="10">6.1.1.5</ecNumber>
    </recommendedName>
    <alternativeName>
        <fullName evidence="10">Isoleucyl-tRNA synthetase</fullName>
        <shortName evidence="10">IleRS</shortName>
    </alternativeName>
</protein>
<evidence type="ECO:0000256" key="6">
    <source>
        <dbReference type="ARBA" id="ARBA00022917"/>
    </source>
</evidence>
<evidence type="ECO:0000256" key="5">
    <source>
        <dbReference type="ARBA" id="ARBA00022840"/>
    </source>
</evidence>
<evidence type="ECO:0000313" key="14">
    <source>
        <dbReference type="Proteomes" id="UP000320146"/>
    </source>
</evidence>
<evidence type="ECO:0000256" key="7">
    <source>
        <dbReference type="ARBA" id="ARBA00023146"/>
    </source>
</evidence>
<dbReference type="InterPro" id="IPR023585">
    <property type="entry name" value="Ile-tRNA-ligase_type1"/>
</dbReference>
<dbReference type="EMBL" id="SHBL01000012">
    <property type="protein sequence ID" value="RZO24184.1"/>
    <property type="molecule type" value="Genomic_DNA"/>
</dbReference>
<dbReference type="InterPro" id="IPR009008">
    <property type="entry name" value="Val/Leu/Ile-tRNA-synth_edit"/>
</dbReference>
<dbReference type="InterPro" id="IPR050081">
    <property type="entry name" value="Ile-tRNA_ligase"/>
</dbReference>
<feature type="binding site" evidence="10">
    <location>
        <position position="898"/>
    </location>
    <ligand>
        <name>Zn(2+)</name>
        <dbReference type="ChEBI" id="CHEBI:29105"/>
    </ligand>
</feature>
<evidence type="ECO:0000256" key="3">
    <source>
        <dbReference type="ARBA" id="ARBA00022598"/>
    </source>
</evidence>
<dbReference type="CDD" id="cd00818">
    <property type="entry name" value="IleRS_core"/>
    <property type="match status" value="1"/>
</dbReference>
<dbReference type="SUPFAM" id="SSF47323">
    <property type="entry name" value="Anticodon-binding domain of a subclass of class I aminoacyl-tRNA synthetases"/>
    <property type="match status" value="1"/>
</dbReference>
<feature type="binding site" evidence="10">
    <location>
        <position position="558"/>
    </location>
    <ligand>
        <name>L-isoleucyl-5'-AMP</name>
        <dbReference type="ChEBI" id="CHEBI:178002"/>
    </ligand>
</feature>
<keyword evidence="10" id="KW-0862">Zinc</keyword>
<dbReference type="GO" id="GO:0005524">
    <property type="term" value="F:ATP binding"/>
    <property type="evidence" value="ECO:0007669"/>
    <property type="project" value="UniProtKB-UniRule"/>
</dbReference>
<feature type="domain" description="Aminoacyl-tRNA synthetase class Ia" evidence="11">
    <location>
        <begin position="29"/>
        <end position="637"/>
    </location>
</feature>
<keyword evidence="2 10" id="KW-0963">Cytoplasm</keyword>
<comment type="subcellular location">
    <subcellularLocation>
        <location evidence="10">Cytoplasm</location>
    </subcellularLocation>
</comment>
<dbReference type="GO" id="GO:0008270">
    <property type="term" value="F:zinc ion binding"/>
    <property type="evidence" value="ECO:0007669"/>
    <property type="project" value="UniProtKB-UniRule"/>
</dbReference>
<evidence type="ECO:0000256" key="2">
    <source>
        <dbReference type="ARBA" id="ARBA00022490"/>
    </source>
</evidence>
<comment type="caution">
    <text evidence="13">The sequence shown here is derived from an EMBL/GenBank/DDBJ whole genome shotgun (WGS) entry which is preliminary data.</text>
</comment>